<dbReference type="Gene3D" id="3.40.462.20">
    <property type="match status" value="1"/>
</dbReference>
<keyword evidence="6" id="KW-1185">Reference proteome</keyword>
<dbReference type="Pfam" id="PF08031">
    <property type="entry name" value="BBE"/>
    <property type="match status" value="1"/>
</dbReference>
<reference evidence="5 6" key="1">
    <citation type="submission" date="2014-04" db="EMBL/GenBank/DDBJ databases">
        <authorList>
            <consortium name="DOE Joint Genome Institute"/>
            <person name="Kuo A."/>
            <person name="Kohler A."/>
            <person name="Jargeat P."/>
            <person name="Nagy L.G."/>
            <person name="Floudas D."/>
            <person name="Copeland A."/>
            <person name="Barry K.W."/>
            <person name="Cichocki N."/>
            <person name="Veneault-Fourrey C."/>
            <person name="LaButti K."/>
            <person name="Lindquist E.A."/>
            <person name="Lipzen A."/>
            <person name="Lundell T."/>
            <person name="Morin E."/>
            <person name="Murat C."/>
            <person name="Sun H."/>
            <person name="Tunlid A."/>
            <person name="Henrissat B."/>
            <person name="Grigoriev I.V."/>
            <person name="Hibbett D.S."/>
            <person name="Martin F."/>
            <person name="Nordberg H.P."/>
            <person name="Cantor M.N."/>
            <person name="Hua S.X."/>
        </authorList>
    </citation>
    <scope>NUCLEOTIDE SEQUENCE [LARGE SCALE GENOMIC DNA]</scope>
    <source>
        <strain evidence="5 6">Ve08.2h10</strain>
    </source>
</reference>
<evidence type="ECO:0000313" key="5">
    <source>
        <dbReference type="EMBL" id="KIK95291.1"/>
    </source>
</evidence>
<dbReference type="Proteomes" id="UP000054538">
    <property type="component" value="Unassembled WGS sequence"/>
</dbReference>
<reference evidence="6" key="2">
    <citation type="submission" date="2015-01" db="EMBL/GenBank/DDBJ databases">
        <title>Evolutionary Origins and Diversification of the Mycorrhizal Mutualists.</title>
        <authorList>
            <consortium name="DOE Joint Genome Institute"/>
            <consortium name="Mycorrhizal Genomics Consortium"/>
            <person name="Kohler A."/>
            <person name="Kuo A."/>
            <person name="Nagy L.G."/>
            <person name="Floudas D."/>
            <person name="Copeland A."/>
            <person name="Barry K.W."/>
            <person name="Cichocki N."/>
            <person name="Veneault-Fourrey C."/>
            <person name="LaButti K."/>
            <person name="Lindquist E.A."/>
            <person name="Lipzen A."/>
            <person name="Lundell T."/>
            <person name="Morin E."/>
            <person name="Murat C."/>
            <person name="Riley R."/>
            <person name="Ohm R."/>
            <person name="Sun H."/>
            <person name="Tunlid A."/>
            <person name="Henrissat B."/>
            <person name="Grigoriev I.V."/>
            <person name="Hibbett D.S."/>
            <person name="Martin F."/>
        </authorList>
    </citation>
    <scope>NUCLEOTIDE SEQUENCE [LARGE SCALE GENOMIC DNA]</scope>
    <source>
        <strain evidence="6">Ve08.2h10</strain>
    </source>
</reference>
<proteinExistence type="inferred from homology"/>
<dbReference type="InParanoid" id="A0A0D0DYI2"/>
<dbReference type="EMBL" id="KN825051">
    <property type="protein sequence ID" value="KIK95291.1"/>
    <property type="molecule type" value="Genomic_DNA"/>
</dbReference>
<dbReference type="PANTHER" id="PTHR13878:SF91">
    <property type="entry name" value="FAD BINDING DOMAIN PROTEIN (AFU_ORTHOLOGUE AFUA_6G12070)-RELATED"/>
    <property type="match status" value="1"/>
</dbReference>
<organism evidence="5 6">
    <name type="scientific">Paxillus rubicundulus Ve08.2h10</name>
    <dbReference type="NCBI Taxonomy" id="930991"/>
    <lineage>
        <taxon>Eukaryota</taxon>
        <taxon>Fungi</taxon>
        <taxon>Dikarya</taxon>
        <taxon>Basidiomycota</taxon>
        <taxon>Agaricomycotina</taxon>
        <taxon>Agaricomycetes</taxon>
        <taxon>Agaricomycetidae</taxon>
        <taxon>Boletales</taxon>
        <taxon>Paxilineae</taxon>
        <taxon>Paxillaceae</taxon>
        <taxon>Paxillus</taxon>
    </lineage>
</organism>
<dbReference type="InterPro" id="IPR016169">
    <property type="entry name" value="FAD-bd_PCMH_sub2"/>
</dbReference>
<dbReference type="STRING" id="930991.A0A0D0DYI2"/>
<dbReference type="InterPro" id="IPR050432">
    <property type="entry name" value="FAD-linked_Oxidoreductases_BP"/>
</dbReference>
<dbReference type="InterPro" id="IPR006094">
    <property type="entry name" value="Oxid_FAD_bind_N"/>
</dbReference>
<dbReference type="Pfam" id="PF01565">
    <property type="entry name" value="FAD_binding_4"/>
    <property type="match status" value="1"/>
</dbReference>
<feature type="chain" id="PRO_5002208688" description="FAD-binding PCMH-type domain-containing protein" evidence="3">
    <location>
        <begin position="17"/>
        <end position="568"/>
    </location>
</feature>
<dbReference type="SUPFAM" id="SSF56176">
    <property type="entry name" value="FAD-binding/transporter-associated domain-like"/>
    <property type="match status" value="1"/>
</dbReference>
<dbReference type="InterPro" id="IPR036318">
    <property type="entry name" value="FAD-bd_PCMH-like_sf"/>
</dbReference>
<evidence type="ECO:0000313" key="6">
    <source>
        <dbReference type="Proteomes" id="UP000054538"/>
    </source>
</evidence>
<sequence length="568" mass="60861">MKVLVAFALVATRALATTSSSGQECLCTSDQSCWPNASEFSQLQTQVSQPLVYPSPTASACYPASDPSGDCTEVIERWTDGTWRSSMPGSMEALNFETFMFENGTIDACYPNTTITGTCGQGIVPVIGVDARLVADIQAGVSFAVEHNLKLIVKNTGHDYLGRSAARGSFVVWTHHMKNITFNPTFVPQGAPADQTYDAVTLGAGVQWGEADAAVSENIRMIVGGAIASIGAAGGWLAGGGHSALSPTYGLGVDNAIEISVVLSTGEHLTVNNYQNPDLFWALRGGGGSTYGVVTSVTYRIYPSVPAQLYQFQANVTNSSAMLQLVGELLHSQTQFTDDGWGGSGSMDNQTLSLSYMAPDMTSETAKATTQAWTNYALSLEPYGVTSTAALISVPSWYDFFQEEFADVGLTGANEMLTSRLLSRDTVATEYSAVAEVLIACGASFNTVAGGKVNQIDPDSAGLNPAWRNAVVEIICGVRWQDGASSTEIEGMIRRLKGLIKTMHDLTPHDGACFNEASLFEINWQETLFGSHYLTLKDIKNKYDPHKLFVVAEGVGSDDWNKELTCRF</sequence>
<evidence type="ECO:0000256" key="1">
    <source>
        <dbReference type="ARBA" id="ARBA00005466"/>
    </source>
</evidence>
<dbReference type="OrthoDB" id="9983560at2759"/>
<dbReference type="AlphaFoldDB" id="A0A0D0DYI2"/>
<protein>
    <recommendedName>
        <fullName evidence="4">FAD-binding PCMH-type domain-containing protein</fullName>
    </recommendedName>
</protein>
<feature type="signal peptide" evidence="3">
    <location>
        <begin position="1"/>
        <end position="16"/>
    </location>
</feature>
<dbReference type="PANTHER" id="PTHR13878">
    <property type="entry name" value="GULONOLACTONE OXIDASE"/>
    <property type="match status" value="1"/>
</dbReference>
<dbReference type="GO" id="GO:0071949">
    <property type="term" value="F:FAD binding"/>
    <property type="evidence" value="ECO:0007669"/>
    <property type="project" value="InterPro"/>
</dbReference>
<dbReference type="InterPro" id="IPR016166">
    <property type="entry name" value="FAD-bd_PCMH"/>
</dbReference>
<evidence type="ECO:0000259" key="4">
    <source>
        <dbReference type="PROSITE" id="PS51387"/>
    </source>
</evidence>
<dbReference type="Gene3D" id="3.30.465.10">
    <property type="match status" value="1"/>
</dbReference>
<evidence type="ECO:0000256" key="3">
    <source>
        <dbReference type="SAM" id="SignalP"/>
    </source>
</evidence>
<comment type="similarity">
    <text evidence="1">Belongs to the oxygen-dependent FAD-linked oxidoreductase family.</text>
</comment>
<dbReference type="GO" id="GO:0016491">
    <property type="term" value="F:oxidoreductase activity"/>
    <property type="evidence" value="ECO:0007669"/>
    <property type="project" value="UniProtKB-KW"/>
</dbReference>
<evidence type="ECO:0000256" key="2">
    <source>
        <dbReference type="ARBA" id="ARBA00023002"/>
    </source>
</evidence>
<name>A0A0D0DYI2_9AGAM</name>
<accession>A0A0D0DYI2</accession>
<keyword evidence="3" id="KW-0732">Signal</keyword>
<gene>
    <name evidence="5" type="ORF">PAXRUDRAFT_11546</name>
</gene>
<feature type="domain" description="FAD-binding PCMH-type" evidence="4">
    <location>
        <begin position="121"/>
        <end position="304"/>
    </location>
</feature>
<dbReference type="PROSITE" id="PS51387">
    <property type="entry name" value="FAD_PCMH"/>
    <property type="match status" value="1"/>
</dbReference>
<dbReference type="HOGENOM" id="CLU_018354_4_4_1"/>
<keyword evidence="2" id="KW-0560">Oxidoreductase</keyword>
<dbReference type="InterPro" id="IPR012951">
    <property type="entry name" value="BBE"/>
</dbReference>